<organism evidence="2 3">
    <name type="scientific">Aspergillus candidus</name>
    <dbReference type="NCBI Taxonomy" id="41067"/>
    <lineage>
        <taxon>Eukaryota</taxon>
        <taxon>Fungi</taxon>
        <taxon>Dikarya</taxon>
        <taxon>Ascomycota</taxon>
        <taxon>Pezizomycotina</taxon>
        <taxon>Eurotiomycetes</taxon>
        <taxon>Eurotiomycetidae</taxon>
        <taxon>Eurotiales</taxon>
        <taxon>Aspergillaceae</taxon>
        <taxon>Aspergillus</taxon>
        <taxon>Aspergillus subgen. Circumdati</taxon>
    </lineage>
</organism>
<keyword evidence="1" id="KW-0812">Transmembrane</keyword>
<name>A0A2I2FH51_ASPCN</name>
<evidence type="ECO:0000313" key="2">
    <source>
        <dbReference type="EMBL" id="PLB39953.1"/>
    </source>
</evidence>
<evidence type="ECO:0000256" key="1">
    <source>
        <dbReference type="SAM" id="Phobius"/>
    </source>
</evidence>
<proteinExistence type="predicted"/>
<dbReference type="AlphaFoldDB" id="A0A2I2FH51"/>
<dbReference type="EMBL" id="KZ559126">
    <property type="protein sequence ID" value="PLB39953.1"/>
    <property type="molecule type" value="Genomic_DNA"/>
</dbReference>
<dbReference type="OrthoDB" id="2919105at2759"/>
<protein>
    <submittedName>
        <fullName evidence="2">Uncharacterized protein</fullName>
    </submittedName>
</protein>
<dbReference type="GeneID" id="36518926"/>
<evidence type="ECO:0000313" key="3">
    <source>
        <dbReference type="Proteomes" id="UP000234585"/>
    </source>
</evidence>
<keyword evidence="1" id="KW-0472">Membrane</keyword>
<accession>A0A2I2FH51</accession>
<dbReference type="RefSeq" id="XP_024673965.1">
    <property type="nucleotide sequence ID" value="XM_024811766.1"/>
</dbReference>
<reference evidence="2 3" key="1">
    <citation type="submission" date="2017-12" db="EMBL/GenBank/DDBJ databases">
        <authorList>
            <consortium name="DOE Joint Genome Institute"/>
            <person name="Haridas S."/>
            <person name="Kjaerbolling I."/>
            <person name="Vesth T.C."/>
            <person name="Frisvad J.C."/>
            <person name="Nybo J.L."/>
            <person name="Theobald S."/>
            <person name="Kuo A."/>
            <person name="Bowyer P."/>
            <person name="Matsuda Y."/>
            <person name="Mondo S."/>
            <person name="Lyhne E.K."/>
            <person name="Kogle M.E."/>
            <person name="Clum A."/>
            <person name="Lipzen A."/>
            <person name="Salamov A."/>
            <person name="Ngan C.Y."/>
            <person name="Daum C."/>
            <person name="Chiniquy J."/>
            <person name="Barry K."/>
            <person name="LaButti K."/>
            <person name="Simmons B.A."/>
            <person name="Magnuson J.K."/>
            <person name="Mortensen U.H."/>
            <person name="Larsen T.O."/>
            <person name="Grigoriev I.V."/>
            <person name="Baker S.E."/>
            <person name="Andersen M.R."/>
            <person name="Nordberg H.P."/>
            <person name="Cantor M.N."/>
            <person name="Hua S.X."/>
        </authorList>
    </citation>
    <scope>NUCLEOTIDE SEQUENCE [LARGE SCALE GENOMIC DNA]</scope>
    <source>
        <strain evidence="2 3">CBS 102.13</strain>
    </source>
</reference>
<dbReference type="PROSITE" id="PS51257">
    <property type="entry name" value="PROKAR_LIPOPROTEIN"/>
    <property type="match status" value="1"/>
</dbReference>
<feature type="transmembrane region" description="Helical" evidence="1">
    <location>
        <begin position="18"/>
        <end position="44"/>
    </location>
</feature>
<gene>
    <name evidence="2" type="ORF">BDW47DRAFT_101994</name>
</gene>
<keyword evidence="3" id="KW-1185">Reference proteome</keyword>
<sequence length="63" mass="7423">MIDRRVWRLGSTSESRSGWGGCIFFMGACMVCIGRLLVVIFVYCNRLDSRTILRLRRSRYTWT</sequence>
<dbReference type="Proteomes" id="UP000234585">
    <property type="component" value="Unassembled WGS sequence"/>
</dbReference>
<keyword evidence="1" id="KW-1133">Transmembrane helix</keyword>